<reference evidence="2" key="1">
    <citation type="submission" date="2022-08" db="EMBL/GenBank/DDBJ databases">
        <title>A Global Phylogenomic Analysis of the Shiitake Genus Lentinula.</title>
        <authorList>
            <consortium name="DOE Joint Genome Institute"/>
            <person name="Sierra-Patev S."/>
            <person name="Min B."/>
            <person name="Naranjo-Ortiz M."/>
            <person name="Looney B."/>
            <person name="Konkel Z."/>
            <person name="Slot J.C."/>
            <person name="Sakamoto Y."/>
            <person name="Steenwyk J.L."/>
            <person name="Rokas A."/>
            <person name="Carro J."/>
            <person name="Camarero S."/>
            <person name="Ferreira P."/>
            <person name="Molpeceres G."/>
            <person name="Ruiz-Duenas F.J."/>
            <person name="Serrano A."/>
            <person name="Henrissat B."/>
            <person name="Drula E."/>
            <person name="Hughes K.W."/>
            <person name="Mata J.L."/>
            <person name="Ishikawa N.K."/>
            <person name="Vargas-Isla R."/>
            <person name="Ushijima S."/>
            <person name="Smith C.A."/>
            <person name="Ahrendt S."/>
            <person name="Andreopoulos W."/>
            <person name="He G."/>
            <person name="Labutti K."/>
            <person name="Lipzen A."/>
            <person name="Ng V."/>
            <person name="Riley R."/>
            <person name="Sandor L."/>
            <person name="Barry K."/>
            <person name="Martinez A.T."/>
            <person name="Xiao Y."/>
            <person name="Gibbons J.G."/>
            <person name="Terashima K."/>
            <person name="Grigoriev I.V."/>
            <person name="Hibbett D.S."/>
        </authorList>
    </citation>
    <scope>NUCLEOTIDE SEQUENCE</scope>
    <source>
        <strain evidence="2">JLM2183</strain>
    </source>
</reference>
<accession>A0A9W9AD61</accession>
<keyword evidence="3" id="KW-1185">Reference proteome</keyword>
<feature type="compositionally biased region" description="Basic residues" evidence="1">
    <location>
        <begin position="89"/>
        <end position="100"/>
    </location>
</feature>
<gene>
    <name evidence="2" type="ORF">J3R30DRAFT_3702575</name>
</gene>
<evidence type="ECO:0000313" key="2">
    <source>
        <dbReference type="EMBL" id="KAJ4479318.1"/>
    </source>
</evidence>
<feature type="region of interest" description="Disordered" evidence="1">
    <location>
        <begin position="1"/>
        <end position="29"/>
    </location>
</feature>
<name>A0A9W9AD61_9AGAR</name>
<evidence type="ECO:0000313" key="3">
    <source>
        <dbReference type="Proteomes" id="UP001150266"/>
    </source>
</evidence>
<feature type="region of interest" description="Disordered" evidence="1">
    <location>
        <begin position="69"/>
        <end position="100"/>
    </location>
</feature>
<feature type="compositionally biased region" description="Low complexity" evidence="1">
    <location>
        <begin position="69"/>
        <end position="86"/>
    </location>
</feature>
<dbReference type="OrthoDB" id="5988651at2759"/>
<dbReference type="Proteomes" id="UP001150266">
    <property type="component" value="Unassembled WGS sequence"/>
</dbReference>
<comment type="caution">
    <text evidence="2">The sequence shown here is derived from an EMBL/GenBank/DDBJ whole genome shotgun (WGS) entry which is preliminary data.</text>
</comment>
<evidence type="ECO:0000256" key="1">
    <source>
        <dbReference type="SAM" id="MobiDB-lite"/>
    </source>
</evidence>
<proteinExistence type="predicted"/>
<sequence length="100" mass="10564">MTLAFNSDLVNNGQQQKESYAKEPDNSIRRFPRPIYAGECIKYFLQAIAKAGNDTGKGTFPARVQSAATTNANKGATGDAPATTGAVKGGRKSPSKGTRK</sequence>
<feature type="compositionally biased region" description="Basic and acidic residues" evidence="1">
    <location>
        <begin position="19"/>
        <end position="28"/>
    </location>
</feature>
<protein>
    <submittedName>
        <fullName evidence="2">Uncharacterized protein</fullName>
    </submittedName>
</protein>
<feature type="compositionally biased region" description="Polar residues" evidence="1">
    <location>
        <begin position="1"/>
        <end position="18"/>
    </location>
</feature>
<dbReference type="AlphaFoldDB" id="A0A9W9AD61"/>
<dbReference type="EMBL" id="JAOTPV010000008">
    <property type="protein sequence ID" value="KAJ4479318.1"/>
    <property type="molecule type" value="Genomic_DNA"/>
</dbReference>
<organism evidence="2 3">
    <name type="scientific">Lentinula aciculospora</name>
    <dbReference type="NCBI Taxonomy" id="153920"/>
    <lineage>
        <taxon>Eukaryota</taxon>
        <taxon>Fungi</taxon>
        <taxon>Dikarya</taxon>
        <taxon>Basidiomycota</taxon>
        <taxon>Agaricomycotina</taxon>
        <taxon>Agaricomycetes</taxon>
        <taxon>Agaricomycetidae</taxon>
        <taxon>Agaricales</taxon>
        <taxon>Marasmiineae</taxon>
        <taxon>Omphalotaceae</taxon>
        <taxon>Lentinula</taxon>
    </lineage>
</organism>